<evidence type="ECO:0000313" key="3">
    <source>
        <dbReference type="Proteomes" id="UP000237056"/>
    </source>
</evidence>
<dbReference type="Pfam" id="PF07099">
    <property type="entry name" value="DUF1361"/>
    <property type="match status" value="1"/>
</dbReference>
<name>A0A2S4N7S2_9FLAO</name>
<organism evidence="2 3">
    <name type="scientific">Flavobacterium croceum DSM 17960</name>
    <dbReference type="NCBI Taxonomy" id="1121886"/>
    <lineage>
        <taxon>Bacteria</taxon>
        <taxon>Pseudomonadati</taxon>
        <taxon>Bacteroidota</taxon>
        <taxon>Flavobacteriia</taxon>
        <taxon>Flavobacteriales</taxon>
        <taxon>Flavobacteriaceae</taxon>
        <taxon>Flavobacterium</taxon>
    </lineage>
</organism>
<accession>A0A2S4N7S2</accession>
<reference evidence="2 3" key="1">
    <citation type="submission" date="2018-01" db="EMBL/GenBank/DDBJ databases">
        <title>Genomic Encyclopedia of Type Strains, Phase I: the one thousand microbial genomes (KMG-I) project.</title>
        <authorList>
            <person name="Goeker M."/>
        </authorList>
    </citation>
    <scope>NUCLEOTIDE SEQUENCE [LARGE SCALE GENOMIC DNA]</scope>
    <source>
        <strain evidence="2 3">DSM 17960</strain>
    </source>
</reference>
<dbReference type="Proteomes" id="UP000237056">
    <property type="component" value="Unassembled WGS sequence"/>
</dbReference>
<protein>
    <submittedName>
        <fullName evidence="2">Putative membrane protein</fullName>
    </submittedName>
</protein>
<proteinExistence type="predicted"/>
<dbReference type="OrthoDB" id="4540541at2"/>
<gene>
    <name evidence="2" type="ORF">Q361_10876</name>
</gene>
<feature type="transmembrane region" description="Helical" evidence="1">
    <location>
        <begin position="104"/>
        <end position="124"/>
    </location>
</feature>
<feature type="transmembrane region" description="Helical" evidence="1">
    <location>
        <begin position="192"/>
        <end position="209"/>
    </location>
</feature>
<dbReference type="RefSeq" id="WP_103726080.1">
    <property type="nucleotide sequence ID" value="NZ_PQNY01000008.1"/>
</dbReference>
<dbReference type="EMBL" id="PQNY01000008">
    <property type="protein sequence ID" value="POS01750.1"/>
    <property type="molecule type" value="Genomic_DNA"/>
</dbReference>
<evidence type="ECO:0000313" key="2">
    <source>
        <dbReference type="EMBL" id="POS01750.1"/>
    </source>
</evidence>
<keyword evidence="1" id="KW-0812">Transmembrane</keyword>
<keyword evidence="1" id="KW-1133">Transmembrane helix</keyword>
<comment type="caution">
    <text evidence="2">The sequence shown here is derived from an EMBL/GenBank/DDBJ whole genome shotgun (WGS) entry which is preliminary data.</text>
</comment>
<evidence type="ECO:0000256" key="1">
    <source>
        <dbReference type="SAM" id="Phobius"/>
    </source>
</evidence>
<feature type="transmembrane region" description="Helical" evidence="1">
    <location>
        <begin position="43"/>
        <end position="61"/>
    </location>
</feature>
<feature type="transmembrane region" description="Helical" evidence="1">
    <location>
        <begin position="145"/>
        <end position="164"/>
    </location>
</feature>
<feature type="transmembrane region" description="Helical" evidence="1">
    <location>
        <begin position="73"/>
        <end position="92"/>
    </location>
</feature>
<keyword evidence="1" id="KW-0472">Membrane</keyword>
<dbReference type="AlphaFoldDB" id="A0A2S4N7S2"/>
<sequence length="219" mass="25763">MKYLWLMSMLYRKERTTLFLLLSYSILLLLCRATLTQSIYLFFLVWNTFLGIIPLLISSYIHFTGELLSKTKLIILLLIWLVFLPNSFYIITDVVHLPKSSKHLFWLDATIILSCAITGFYAGFISINQISQVVQLKYAIKIQQWHLVLLAILSGFGIYIGRILRFNSWDIILQPTYLIETLFQQIIDLKPVLFSFHFGLFIYLTLYCFKKITTHEHTF</sequence>
<keyword evidence="3" id="KW-1185">Reference proteome</keyword>
<dbReference type="InterPro" id="IPR009793">
    <property type="entry name" value="DUF1361"/>
</dbReference>